<comment type="caution">
    <text evidence="1">The sequence shown here is derived from an EMBL/GenBank/DDBJ whole genome shotgun (WGS) entry which is preliminary data.</text>
</comment>
<proteinExistence type="predicted"/>
<dbReference type="GeneID" id="64692099"/>
<protein>
    <submittedName>
        <fullName evidence="1">Uncharacterized protein</fullName>
    </submittedName>
</protein>
<keyword evidence="2" id="KW-1185">Reference proteome</keyword>
<name>A0A9P7EW14_9AGAM</name>
<dbReference type="EMBL" id="JABBWM010000091">
    <property type="protein sequence ID" value="KAG2092321.1"/>
    <property type="molecule type" value="Genomic_DNA"/>
</dbReference>
<dbReference type="Proteomes" id="UP000823399">
    <property type="component" value="Unassembled WGS sequence"/>
</dbReference>
<dbReference type="OrthoDB" id="2399148at2759"/>
<gene>
    <name evidence="1" type="ORF">F5147DRAFT_434643</name>
</gene>
<dbReference type="AlphaFoldDB" id="A0A9P7EW14"/>
<organism evidence="1 2">
    <name type="scientific">Suillus discolor</name>
    <dbReference type="NCBI Taxonomy" id="1912936"/>
    <lineage>
        <taxon>Eukaryota</taxon>
        <taxon>Fungi</taxon>
        <taxon>Dikarya</taxon>
        <taxon>Basidiomycota</taxon>
        <taxon>Agaricomycotina</taxon>
        <taxon>Agaricomycetes</taxon>
        <taxon>Agaricomycetidae</taxon>
        <taxon>Boletales</taxon>
        <taxon>Suillineae</taxon>
        <taxon>Suillaceae</taxon>
        <taxon>Suillus</taxon>
    </lineage>
</organism>
<evidence type="ECO:0000313" key="2">
    <source>
        <dbReference type="Proteomes" id="UP000823399"/>
    </source>
</evidence>
<accession>A0A9P7EW14</accession>
<dbReference type="RefSeq" id="XP_041286846.1">
    <property type="nucleotide sequence ID" value="XM_041429840.1"/>
</dbReference>
<sequence length="91" mass="9766">MMSVLTRSHGLTTRIFLPPAALISAFAYSLPGTASRVSAYAGELEDRYVPCFGVIRTTSVAHSGIAWERAKEGAAVGRDCAGHSHDYDPRL</sequence>
<reference evidence="1" key="1">
    <citation type="journal article" date="2020" name="New Phytol.">
        <title>Comparative genomics reveals dynamic genome evolution in host specialist ectomycorrhizal fungi.</title>
        <authorList>
            <person name="Lofgren L.A."/>
            <person name="Nguyen N.H."/>
            <person name="Vilgalys R."/>
            <person name="Ruytinx J."/>
            <person name="Liao H.L."/>
            <person name="Branco S."/>
            <person name="Kuo A."/>
            <person name="LaButti K."/>
            <person name="Lipzen A."/>
            <person name="Andreopoulos W."/>
            <person name="Pangilinan J."/>
            <person name="Riley R."/>
            <person name="Hundley H."/>
            <person name="Na H."/>
            <person name="Barry K."/>
            <person name="Grigoriev I.V."/>
            <person name="Stajich J.E."/>
            <person name="Kennedy P.G."/>
        </authorList>
    </citation>
    <scope>NUCLEOTIDE SEQUENCE</scope>
    <source>
        <strain evidence="1">FC423</strain>
    </source>
</reference>
<evidence type="ECO:0000313" key="1">
    <source>
        <dbReference type="EMBL" id="KAG2092321.1"/>
    </source>
</evidence>